<keyword evidence="3" id="KW-1185">Reference proteome</keyword>
<sequence>MGLYRCQPSVQRLTIKTINTVIIMVAIALAGSTALLLIVPPAIDEVLPAAKEVSPATDVHGQSYQGFCFQPVPQSKWRARMYMKLLNSNKLSELTCCLPFIGGPVTMTVIDFVIAVRQMTY</sequence>
<keyword evidence="1" id="KW-0472">Membrane</keyword>
<feature type="transmembrane region" description="Helical" evidence="1">
    <location>
        <begin position="91"/>
        <end position="116"/>
    </location>
</feature>
<reference evidence="2 3" key="1">
    <citation type="submission" date="2014-04" db="EMBL/GenBank/DDBJ databases">
        <title>Evolutionary Origins and Diversification of the Mycorrhizal Mutualists.</title>
        <authorList>
            <consortium name="DOE Joint Genome Institute"/>
            <consortium name="Mycorrhizal Genomics Consortium"/>
            <person name="Kohler A."/>
            <person name="Kuo A."/>
            <person name="Nagy L.G."/>
            <person name="Floudas D."/>
            <person name="Copeland A."/>
            <person name="Barry K.W."/>
            <person name="Cichocki N."/>
            <person name="Veneault-Fourrey C."/>
            <person name="LaButti K."/>
            <person name="Lindquist E.A."/>
            <person name="Lipzen A."/>
            <person name="Lundell T."/>
            <person name="Morin E."/>
            <person name="Murat C."/>
            <person name="Riley R."/>
            <person name="Ohm R."/>
            <person name="Sun H."/>
            <person name="Tunlid A."/>
            <person name="Henrissat B."/>
            <person name="Grigoriev I.V."/>
            <person name="Hibbett D.S."/>
            <person name="Martin F."/>
        </authorList>
    </citation>
    <scope>NUCLEOTIDE SEQUENCE [LARGE SCALE GENOMIC DNA]</scope>
    <source>
        <strain evidence="2 3">FD-317 M1</strain>
    </source>
</reference>
<evidence type="ECO:0000313" key="2">
    <source>
        <dbReference type="EMBL" id="KIK61237.1"/>
    </source>
</evidence>
<accession>A0A0D0CQD3</accession>
<evidence type="ECO:0000313" key="3">
    <source>
        <dbReference type="Proteomes" id="UP000053593"/>
    </source>
</evidence>
<feature type="transmembrane region" description="Helical" evidence="1">
    <location>
        <begin position="21"/>
        <end position="43"/>
    </location>
</feature>
<dbReference type="AlphaFoldDB" id="A0A0D0CQD3"/>
<dbReference type="HOGENOM" id="CLU_2038336_0_0_1"/>
<keyword evidence="1" id="KW-1133">Transmembrane helix</keyword>
<dbReference type="EMBL" id="KN834772">
    <property type="protein sequence ID" value="KIK61237.1"/>
    <property type="molecule type" value="Genomic_DNA"/>
</dbReference>
<dbReference type="Proteomes" id="UP000053593">
    <property type="component" value="Unassembled WGS sequence"/>
</dbReference>
<organism evidence="2 3">
    <name type="scientific">Collybiopsis luxurians FD-317 M1</name>
    <dbReference type="NCBI Taxonomy" id="944289"/>
    <lineage>
        <taxon>Eukaryota</taxon>
        <taxon>Fungi</taxon>
        <taxon>Dikarya</taxon>
        <taxon>Basidiomycota</taxon>
        <taxon>Agaricomycotina</taxon>
        <taxon>Agaricomycetes</taxon>
        <taxon>Agaricomycetidae</taxon>
        <taxon>Agaricales</taxon>
        <taxon>Marasmiineae</taxon>
        <taxon>Omphalotaceae</taxon>
        <taxon>Collybiopsis</taxon>
        <taxon>Collybiopsis luxurians</taxon>
    </lineage>
</organism>
<protein>
    <submittedName>
        <fullName evidence="2">Uncharacterized protein</fullName>
    </submittedName>
</protein>
<keyword evidence="1" id="KW-0812">Transmembrane</keyword>
<gene>
    <name evidence="2" type="ORF">GYMLUDRAFT_59157</name>
</gene>
<name>A0A0D0CQD3_9AGAR</name>
<evidence type="ECO:0000256" key="1">
    <source>
        <dbReference type="SAM" id="Phobius"/>
    </source>
</evidence>
<proteinExistence type="predicted"/>